<dbReference type="Proteomes" id="UP001060085">
    <property type="component" value="Linkage Group LG03"/>
</dbReference>
<name>A0ACC0BIP1_CATRO</name>
<sequence>MENCEETNIMPVVDVDEVNCNVLNPSSCKDIVSMLPESIEEVFTGIEDGNFGSSNTSNCEDIVGGIALVSIPTFWDDEGPGAVIRYEDTDTVPKFEFYWRSSMDKFGWHNDCWLDKLYNLREKWCLTFNKDFFSGRVLSSQRSETTNHVISRRLLKLTTLCDDYQIFDDVVSEWRNNANMEDFRCKQEYCQGLLASNDGEHVTSFGVLIIKRMKVDLPVLKIQLESVQRKCLRRIAKWLTLIFNYNALFMDVEVHW</sequence>
<reference evidence="2" key="1">
    <citation type="journal article" date="2023" name="Nat. Plants">
        <title>Single-cell RNA sequencing provides a high-resolution roadmap for understanding the multicellular compartmentation of specialized metabolism.</title>
        <authorList>
            <person name="Sun S."/>
            <person name="Shen X."/>
            <person name="Li Y."/>
            <person name="Li Y."/>
            <person name="Wang S."/>
            <person name="Li R."/>
            <person name="Zhang H."/>
            <person name="Shen G."/>
            <person name="Guo B."/>
            <person name="Wei J."/>
            <person name="Xu J."/>
            <person name="St-Pierre B."/>
            <person name="Chen S."/>
            <person name="Sun C."/>
        </authorList>
    </citation>
    <scope>NUCLEOTIDE SEQUENCE [LARGE SCALE GENOMIC DNA]</scope>
</reference>
<keyword evidence="2" id="KW-1185">Reference proteome</keyword>
<protein>
    <submittedName>
        <fullName evidence="1">Uncharacterized protein</fullName>
    </submittedName>
</protein>
<dbReference type="EMBL" id="CM044703">
    <property type="protein sequence ID" value="KAI5672560.1"/>
    <property type="molecule type" value="Genomic_DNA"/>
</dbReference>
<gene>
    <name evidence="1" type="ORF">M9H77_12924</name>
</gene>
<proteinExistence type="predicted"/>
<evidence type="ECO:0000313" key="1">
    <source>
        <dbReference type="EMBL" id="KAI5672560.1"/>
    </source>
</evidence>
<evidence type="ECO:0000313" key="2">
    <source>
        <dbReference type="Proteomes" id="UP001060085"/>
    </source>
</evidence>
<organism evidence="1 2">
    <name type="scientific">Catharanthus roseus</name>
    <name type="common">Madagascar periwinkle</name>
    <name type="synonym">Vinca rosea</name>
    <dbReference type="NCBI Taxonomy" id="4058"/>
    <lineage>
        <taxon>Eukaryota</taxon>
        <taxon>Viridiplantae</taxon>
        <taxon>Streptophyta</taxon>
        <taxon>Embryophyta</taxon>
        <taxon>Tracheophyta</taxon>
        <taxon>Spermatophyta</taxon>
        <taxon>Magnoliopsida</taxon>
        <taxon>eudicotyledons</taxon>
        <taxon>Gunneridae</taxon>
        <taxon>Pentapetalae</taxon>
        <taxon>asterids</taxon>
        <taxon>lamiids</taxon>
        <taxon>Gentianales</taxon>
        <taxon>Apocynaceae</taxon>
        <taxon>Rauvolfioideae</taxon>
        <taxon>Vinceae</taxon>
        <taxon>Catharanthinae</taxon>
        <taxon>Catharanthus</taxon>
    </lineage>
</organism>
<comment type="caution">
    <text evidence="1">The sequence shown here is derived from an EMBL/GenBank/DDBJ whole genome shotgun (WGS) entry which is preliminary data.</text>
</comment>
<accession>A0ACC0BIP1</accession>